<dbReference type="EMBL" id="UZWD01000018">
    <property type="protein sequence ID" value="VDS04082.1"/>
    <property type="molecule type" value="Genomic_DNA"/>
</dbReference>
<evidence type="ECO:0000313" key="6">
    <source>
        <dbReference type="Proteomes" id="UP000268844"/>
    </source>
</evidence>
<keyword evidence="6" id="KW-1185">Reference proteome</keyword>
<dbReference type="GO" id="GO:0008999">
    <property type="term" value="F:protein-N-terminal-alanine acetyltransferase activity"/>
    <property type="evidence" value="ECO:0007669"/>
    <property type="project" value="TreeGrafter"/>
</dbReference>
<evidence type="ECO:0000256" key="1">
    <source>
        <dbReference type="ARBA" id="ARBA00022679"/>
    </source>
</evidence>
<accession>A0A447I970</accession>
<reference evidence="5 6" key="1">
    <citation type="submission" date="2018-12" db="EMBL/GenBank/DDBJ databases">
        <authorList>
            <person name="Criscuolo A."/>
        </authorList>
    </citation>
    <scope>NUCLEOTIDE SEQUENCE [LARGE SCALE GENOMIC DNA]</scope>
    <source>
        <strain evidence="5">ACIP1116281</strain>
    </source>
</reference>
<evidence type="ECO:0000259" key="4">
    <source>
        <dbReference type="PROSITE" id="PS51186"/>
    </source>
</evidence>
<evidence type="ECO:0000256" key="3">
    <source>
        <dbReference type="ARBA" id="ARBA00038502"/>
    </source>
</evidence>
<dbReference type="Gene3D" id="3.40.630.30">
    <property type="match status" value="1"/>
</dbReference>
<dbReference type="InterPro" id="IPR000182">
    <property type="entry name" value="GNAT_dom"/>
</dbReference>
<proteinExistence type="inferred from homology"/>
<feature type="domain" description="N-acetyltransferase" evidence="4">
    <location>
        <begin position="1"/>
        <end position="172"/>
    </location>
</feature>
<keyword evidence="2 5" id="KW-0012">Acyltransferase</keyword>
<evidence type="ECO:0000313" key="5">
    <source>
        <dbReference type="EMBL" id="VDS04082.1"/>
    </source>
</evidence>
<dbReference type="InterPro" id="IPR016181">
    <property type="entry name" value="Acyl_CoA_acyltransferase"/>
</dbReference>
<keyword evidence="1 5" id="KW-0808">Transferase</keyword>
<gene>
    <name evidence="5" type="primary">ydaF_1</name>
    <name evidence="5" type="ORF">DEVEQU_01213</name>
</gene>
<name>A0A447I970_9HYPH</name>
<dbReference type="PROSITE" id="PS51186">
    <property type="entry name" value="GNAT"/>
    <property type="match status" value="1"/>
</dbReference>
<dbReference type="PANTHER" id="PTHR43792">
    <property type="entry name" value="GNAT FAMILY, PUTATIVE (AFU_ORTHOLOGUE AFUA_3G00765)-RELATED-RELATED"/>
    <property type="match status" value="1"/>
</dbReference>
<comment type="similarity">
    <text evidence="3">Belongs to the acetyltransferase family. RimJ subfamily.</text>
</comment>
<dbReference type="Pfam" id="PF13302">
    <property type="entry name" value="Acetyltransf_3"/>
    <property type="match status" value="1"/>
</dbReference>
<dbReference type="SUPFAM" id="SSF55729">
    <property type="entry name" value="Acyl-CoA N-acyltransferases (Nat)"/>
    <property type="match status" value="1"/>
</dbReference>
<dbReference type="GO" id="GO:0005737">
    <property type="term" value="C:cytoplasm"/>
    <property type="evidence" value="ECO:0007669"/>
    <property type="project" value="TreeGrafter"/>
</dbReference>
<sequence length="186" mass="21895">MLRLPVMRDYEPWYRLRRESQDFLKPFEPRWSEADLARRVFAMRVKRARQEAEQGTDFTFFVFLPDGRSETLVGGITLSNIRRRAAQFVNLGYWMGQPYAGKGLMSEAVSVTLPFIFDTLSLHRVHAAFLPTNTPSRRVLEKNGFVEEGYAERYLQINGRWEDHVLMGLTHERWEAERMGVRHWVA</sequence>
<organism evidence="5 6">
    <name type="scientific">Devosia equisanguinis</name>
    <dbReference type="NCBI Taxonomy" id="2490941"/>
    <lineage>
        <taxon>Bacteria</taxon>
        <taxon>Pseudomonadati</taxon>
        <taxon>Pseudomonadota</taxon>
        <taxon>Alphaproteobacteria</taxon>
        <taxon>Hyphomicrobiales</taxon>
        <taxon>Devosiaceae</taxon>
        <taxon>Devosia</taxon>
    </lineage>
</organism>
<protein>
    <submittedName>
        <fullName evidence="5">Ribosomal N-acetyltransferase YdaF</fullName>
        <ecNumber evidence="5">2.3.1.-</ecNumber>
    </submittedName>
</protein>
<dbReference type="InterPro" id="IPR051531">
    <property type="entry name" value="N-acetyltransferase"/>
</dbReference>
<dbReference type="EC" id="2.3.1.-" evidence="5"/>
<dbReference type="PANTHER" id="PTHR43792:SF8">
    <property type="entry name" value="[RIBOSOMAL PROTEIN US5]-ALANINE N-ACETYLTRANSFERASE"/>
    <property type="match status" value="1"/>
</dbReference>
<evidence type="ECO:0000256" key="2">
    <source>
        <dbReference type="ARBA" id="ARBA00023315"/>
    </source>
</evidence>
<dbReference type="AlphaFoldDB" id="A0A447I970"/>
<dbReference type="Proteomes" id="UP000268844">
    <property type="component" value="Unassembled WGS sequence"/>
</dbReference>